<reference evidence="5" key="1">
    <citation type="journal article" date="2020" name="J Insects Food Feed">
        <title>The yellow mealworm (Tenebrio molitor) genome: a resource for the emerging insects as food and feed industry.</title>
        <authorList>
            <person name="Eriksson T."/>
            <person name="Andere A."/>
            <person name="Kelstrup H."/>
            <person name="Emery V."/>
            <person name="Picard C."/>
        </authorList>
    </citation>
    <scope>NUCLEOTIDE SEQUENCE</scope>
    <source>
        <strain evidence="5">Stoneville</strain>
        <tissue evidence="5">Whole head</tissue>
    </source>
</reference>
<protein>
    <submittedName>
        <fullName evidence="5">Uncharacterized protein</fullName>
    </submittedName>
</protein>
<dbReference type="GO" id="GO:0006355">
    <property type="term" value="P:regulation of DNA-templated transcription"/>
    <property type="evidence" value="ECO:0007669"/>
    <property type="project" value="TreeGrafter"/>
</dbReference>
<proteinExistence type="predicted"/>
<organism evidence="5 6">
    <name type="scientific">Tenebrio molitor</name>
    <name type="common">Yellow mealworm beetle</name>
    <dbReference type="NCBI Taxonomy" id="7067"/>
    <lineage>
        <taxon>Eukaryota</taxon>
        <taxon>Metazoa</taxon>
        <taxon>Ecdysozoa</taxon>
        <taxon>Arthropoda</taxon>
        <taxon>Hexapoda</taxon>
        <taxon>Insecta</taxon>
        <taxon>Pterygota</taxon>
        <taxon>Neoptera</taxon>
        <taxon>Endopterygota</taxon>
        <taxon>Coleoptera</taxon>
        <taxon>Polyphaga</taxon>
        <taxon>Cucujiformia</taxon>
        <taxon>Tenebrionidae</taxon>
        <taxon>Tenebrio</taxon>
    </lineage>
</organism>
<evidence type="ECO:0000256" key="2">
    <source>
        <dbReference type="ARBA" id="ARBA00023163"/>
    </source>
</evidence>
<evidence type="ECO:0000313" key="6">
    <source>
        <dbReference type="Proteomes" id="UP000719412"/>
    </source>
</evidence>
<dbReference type="InterPro" id="IPR052435">
    <property type="entry name" value="YY1-Transcr_Regul"/>
</dbReference>
<evidence type="ECO:0000313" key="5">
    <source>
        <dbReference type="EMBL" id="KAH0815420.1"/>
    </source>
</evidence>
<evidence type="ECO:0000256" key="4">
    <source>
        <dbReference type="SAM" id="Coils"/>
    </source>
</evidence>
<evidence type="ECO:0000256" key="1">
    <source>
        <dbReference type="ARBA" id="ARBA00023015"/>
    </source>
</evidence>
<evidence type="ECO:0000256" key="3">
    <source>
        <dbReference type="ARBA" id="ARBA00023242"/>
    </source>
</evidence>
<gene>
    <name evidence="5" type="ORF">GEV33_007371</name>
</gene>
<dbReference type="AlphaFoldDB" id="A0A8J6LCF3"/>
<feature type="coiled-coil region" evidence="4">
    <location>
        <begin position="39"/>
        <end position="82"/>
    </location>
</feature>
<sequence>MLIVQPRGALSLFLGKMKNNLDNENSNDGLQTADSLKPKKRFKKDLNEVEKKIIECVEKDLVENLEEKAAKANLSAKNVKNIIKEVITNEDVLAYVRSAENPEDNNEPVYEPKYTRAKTKQLLSTNTQNILPWASPPKTPSVVHMLFNEELQEDSSGDEYVPENQKVIEEAFMPPDITTDMYNMDCDDDVWKEFLKTFTRPLDEVTKAAEDEDHDPEYNVLADEEIDEGVDKEELRADRAVTVSRKEFNCLMAELFEFADIYESNKLNEKSSTEEISVKNFEEPQEVQNVVSDVENEQNILIKEYQVAILAQQMRQHVQMLTHNYLLAYENPEFSDLAIKFKEMLMDIKIESEGKEASIYHAINLNGALELIANWEHLFATGSKEALECKKYVEKVMAES</sequence>
<keyword evidence="4" id="KW-0175">Coiled coil</keyword>
<dbReference type="PANTHER" id="PTHR16088">
    <property type="entry name" value="YY1 ASSOCIATED PROTEIN-RELATED"/>
    <property type="match status" value="1"/>
</dbReference>
<dbReference type="Proteomes" id="UP000719412">
    <property type="component" value="Unassembled WGS sequence"/>
</dbReference>
<dbReference type="EMBL" id="JABDTM020023112">
    <property type="protein sequence ID" value="KAH0815420.1"/>
    <property type="molecule type" value="Genomic_DNA"/>
</dbReference>
<keyword evidence="1" id="KW-0805">Transcription regulation</keyword>
<keyword evidence="2" id="KW-0804">Transcription</keyword>
<name>A0A8J6LCF3_TENMO</name>
<accession>A0A8J6LCF3</accession>
<keyword evidence="3" id="KW-0539">Nucleus</keyword>
<dbReference type="GO" id="GO:0003712">
    <property type="term" value="F:transcription coregulator activity"/>
    <property type="evidence" value="ECO:0007669"/>
    <property type="project" value="TreeGrafter"/>
</dbReference>
<dbReference type="PANTHER" id="PTHR16088:SF3">
    <property type="entry name" value="GON-4-LIKE PROTEIN"/>
    <property type="match status" value="1"/>
</dbReference>
<dbReference type="GO" id="GO:0005634">
    <property type="term" value="C:nucleus"/>
    <property type="evidence" value="ECO:0007669"/>
    <property type="project" value="TreeGrafter"/>
</dbReference>
<comment type="caution">
    <text evidence="5">The sequence shown here is derived from an EMBL/GenBank/DDBJ whole genome shotgun (WGS) entry which is preliminary data.</text>
</comment>
<keyword evidence="6" id="KW-1185">Reference proteome</keyword>
<reference evidence="5" key="2">
    <citation type="submission" date="2021-08" db="EMBL/GenBank/DDBJ databases">
        <authorList>
            <person name="Eriksson T."/>
        </authorList>
    </citation>
    <scope>NUCLEOTIDE SEQUENCE</scope>
    <source>
        <strain evidence="5">Stoneville</strain>
        <tissue evidence="5">Whole head</tissue>
    </source>
</reference>